<keyword evidence="1" id="KW-0732">Signal</keyword>
<evidence type="ECO:0008006" key="4">
    <source>
        <dbReference type="Google" id="ProtNLM"/>
    </source>
</evidence>
<dbReference type="AlphaFoldDB" id="A0A8J2SB90"/>
<feature type="chain" id="PRO_5035285641" description="Nucleotide-diphospho-sugar transferase domain-containing protein" evidence="1">
    <location>
        <begin position="27"/>
        <end position="723"/>
    </location>
</feature>
<keyword evidence="3" id="KW-1185">Reference proteome</keyword>
<reference evidence="2" key="1">
    <citation type="submission" date="2021-11" db="EMBL/GenBank/DDBJ databases">
        <authorList>
            <consortium name="Genoscope - CEA"/>
            <person name="William W."/>
        </authorList>
    </citation>
    <scope>NUCLEOTIDE SEQUENCE</scope>
</reference>
<feature type="signal peptide" evidence="1">
    <location>
        <begin position="1"/>
        <end position="26"/>
    </location>
</feature>
<evidence type="ECO:0000256" key="1">
    <source>
        <dbReference type="SAM" id="SignalP"/>
    </source>
</evidence>
<evidence type="ECO:0000313" key="2">
    <source>
        <dbReference type="EMBL" id="CAH0364261.1"/>
    </source>
</evidence>
<dbReference type="Proteomes" id="UP000789595">
    <property type="component" value="Unassembled WGS sequence"/>
</dbReference>
<gene>
    <name evidence="2" type="ORF">PECAL_1P06160</name>
</gene>
<accession>A0A8J2SB90</accession>
<protein>
    <recommendedName>
        <fullName evidence="4">Nucleotide-diphospho-sugar transferase domain-containing protein</fullName>
    </recommendedName>
</protein>
<sequence length="723" mass="80419">MKLHRAAAAAAATFALFTALLERSNLAPELPVHEPPPPATLELARALAPCTEPQRCASVDRRSLKLKKALQHIQTAAKKLRWRDAPLPSVQPTFLNTTRGAARCSSLDAPFETQLEEVVREILRRTHTNEVVFTIVDQAYGDLLEANFEMARKAGFSDGLFYVSLDRHTAEDACSQKKRVAFLAKPRTASTKDVVYLGKYYAAMLLCKARIRFFFWEMDLWLPPRPSGPSVVDVFRAAAATDTAGLNPGSAWALHEDNPYTINIGLYYIASDTDGRSYDLFDTLLDYLRRHPHAFDQGLVNCVLKKVISHPRINYIKDRDNCKVDGFDTDERGHLVDGALQSLILKTRPGKMMGTGNYNFTLVDGVVAASYALPFLFRDTLAVHVLSSVPLSSSFGKKVVAKELMLWEDGDDYFHVRRGRFLALDGVLASSSGADDFVYLKNRLTELCALARQTNRILILPATWHLSRRLQAWELVELASLERLGVGWREATYLANPRLKVDEDATFVSLKLTEQGASVVDVNGDGAHYDAAFTGEDTRSAHLRFLVHVSLHDRRCRDAAVLFVDVDPQRGLAVAPARTPFETRAITDGKREPWLASVYNHLTFCDYKHREKRRVALVGAAFECGGQNAGKRKLADDMRKKMLRRAGKLPKVVEAVREGRGSLSVEGRRRAAAQFAESLKDDVSNTKPPPIKEVAFGPYPDAFAHAFGFWEPGHVKTANSPGG</sequence>
<dbReference type="OrthoDB" id="204404at2759"/>
<proteinExistence type="predicted"/>
<dbReference type="EMBL" id="CAKKNE010000001">
    <property type="protein sequence ID" value="CAH0364261.1"/>
    <property type="molecule type" value="Genomic_DNA"/>
</dbReference>
<comment type="caution">
    <text evidence="2">The sequence shown here is derived from an EMBL/GenBank/DDBJ whole genome shotgun (WGS) entry which is preliminary data.</text>
</comment>
<evidence type="ECO:0000313" key="3">
    <source>
        <dbReference type="Proteomes" id="UP000789595"/>
    </source>
</evidence>
<name>A0A8J2SB90_9STRA</name>
<organism evidence="2 3">
    <name type="scientific">Pelagomonas calceolata</name>
    <dbReference type="NCBI Taxonomy" id="35677"/>
    <lineage>
        <taxon>Eukaryota</taxon>
        <taxon>Sar</taxon>
        <taxon>Stramenopiles</taxon>
        <taxon>Ochrophyta</taxon>
        <taxon>Pelagophyceae</taxon>
        <taxon>Pelagomonadales</taxon>
        <taxon>Pelagomonadaceae</taxon>
        <taxon>Pelagomonas</taxon>
    </lineage>
</organism>